<dbReference type="AlphaFoldDB" id="A0AA86UBH2"/>
<evidence type="ECO:0000313" key="2">
    <source>
        <dbReference type="EMBL" id="CAI9935698.1"/>
    </source>
</evidence>
<evidence type="ECO:0000313" key="3">
    <source>
        <dbReference type="EMBL" id="CAL6052127.1"/>
    </source>
</evidence>
<accession>A0AA86UBH2</accession>
<protein>
    <submittedName>
        <fullName evidence="3">Hypothetical_protein</fullName>
    </submittedName>
</protein>
<reference evidence="2" key="1">
    <citation type="submission" date="2023-06" db="EMBL/GenBank/DDBJ databases">
        <authorList>
            <person name="Kurt Z."/>
        </authorList>
    </citation>
    <scope>NUCLEOTIDE SEQUENCE</scope>
</reference>
<dbReference type="Proteomes" id="UP001642409">
    <property type="component" value="Unassembled WGS sequence"/>
</dbReference>
<keyword evidence="1" id="KW-1133">Transmembrane helix</keyword>
<keyword evidence="1" id="KW-0812">Transmembrane</keyword>
<dbReference type="EMBL" id="CATOUU010000623">
    <property type="protein sequence ID" value="CAI9935698.1"/>
    <property type="molecule type" value="Genomic_DNA"/>
</dbReference>
<organism evidence="2">
    <name type="scientific">Hexamita inflata</name>
    <dbReference type="NCBI Taxonomy" id="28002"/>
    <lineage>
        <taxon>Eukaryota</taxon>
        <taxon>Metamonada</taxon>
        <taxon>Diplomonadida</taxon>
        <taxon>Hexamitidae</taxon>
        <taxon>Hexamitinae</taxon>
        <taxon>Hexamita</taxon>
    </lineage>
</organism>
<dbReference type="EMBL" id="CAXDID020000191">
    <property type="protein sequence ID" value="CAL6052127.1"/>
    <property type="molecule type" value="Genomic_DNA"/>
</dbReference>
<feature type="transmembrane region" description="Helical" evidence="1">
    <location>
        <begin position="68"/>
        <end position="93"/>
    </location>
</feature>
<gene>
    <name evidence="2" type="ORF">HINF_LOCUS23343</name>
    <name evidence="3" type="ORF">HINF_LOCUS44697</name>
</gene>
<evidence type="ECO:0000256" key="1">
    <source>
        <dbReference type="SAM" id="Phobius"/>
    </source>
</evidence>
<sequence>MQKQLAVHQNSGVPAQLSWLERNTSNVEGSGSNPDVGYSFFLLAYYVTCVQLHRFHSHSKLFMKADEIKFYLVMILLSPILLIISILYFIFVFPVRQVITHRIQKQKQRNQANSVCMHVKNNEPDFTEYSIIQVEKLMYVFKPISYLHIYVGVLNSHLYVFNKDQKCLKVCKLNYNFELWLSDQFYSYTFFSSLYKPIVHTSTVHLNDTFQTNVVYFKGKNYFTVFDFVFCYDGLTVSHIAQIPRYQYFFRCRKSQIPKHAGEPRKHLDIMDFPSGTMFTINNKLYVHNHSKQLYELRGNKFKCVNRDHVFKSYYQFCDKVYCIDFNHLYVVQNNLKLKVLSEFSEPRILVNHCGILILACHLNNQFRVEYLALNMLDGVVTRIPDMASFYNNNAQVVDNLVLDNVGLQLSEEIITEVFGPKYSSRVQQYNCDYQSKTGQYQIKNIITTVNMVSQQQFSRINDRFQSLQYRILNQCETLNNNVQTLAHHLSSAVNIFKQSEEIDQ</sequence>
<keyword evidence="1" id="KW-0472">Membrane</keyword>
<proteinExistence type="predicted"/>
<reference evidence="3 4" key="2">
    <citation type="submission" date="2024-07" db="EMBL/GenBank/DDBJ databases">
        <authorList>
            <person name="Akdeniz Z."/>
        </authorList>
    </citation>
    <scope>NUCLEOTIDE SEQUENCE [LARGE SCALE GENOMIC DNA]</scope>
</reference>
<name>A0AA86UBH2_9EUKA</name>
<comment type="caution">
    <text evidence="2">The sequence shown here is derived from an EMBL/GenBank/DDBJ whole genome shotgun (WGS) entry which is preliminary data.</text>
</comment>
<evidence type="ECO:0000313" key="4">
    <source>
        <dbReference type="Proteomes" id="UP001642409"/>
    </source>
</evidence>
<keyword evidence="4" id="KW-1185">Reference proteome</keyword>